<evidence type="ECO:0000313" key="2">
    <source>
        <dbReference type="Proteomes" id="UP001234202"/>
    </source>
</evidence>
<accession>A0ACC2WWY3</accession>
<comment type="caution">
    <text evidence="1">The sequence shown here is derived from an EMBL/GenBank/DDBJ whole genome shotgun (WGS) entry which is preliminary data.</text>
</comment>
<gene>
    <name evidence="1" type="ORF">QFC24_006790</name>
</gene>
<sequence length="419" mass="47538">MPSLQAWIDHARNTGQGGHALDLRHTEPVSQAKHICEDCQHEIIQHYGTVVRHRQAHYKIHACQIAGCATLLESNIEYGKHLLEHGELAELVSDERARASRGRNWWDWVRNETELEIAAEMSVPLEPLFCDWQSAAENRRPNKALAWDRIISMTSAQFQPSGHERINVYYDAEESGPDGLEEFHADLDDWIAEHFGFSEDRSEGLGLSDFQIRYLCQPEFYAGRREVAGWFMGSNMLEFLCSLRISNEALPAHANFSIDTNTRLHLQRILRTVTQYYQVSAAQVLELLASRPLRTAEERVKQRPALYQLLSFPAVVTQPNFGLTSWIWGHKGTNRGFEAWAQALLDRLSGSAGNVKYQIKDFRPVYRAWVEEFGGKAALASALVLPKDMPPGTTDEAMAQQEALIRRLGEYLLGTCHLG</sequence>
<dbReference type="EMBL" id="JASBWV010000038">
    <property type="protein sequence ID" value="KAJ9116273.1"/>
    <property type="molecule type" value="Genomic_DNA"/>
</dbReference>
<name>A0ACC2WWY3_9TREE</name>
<dbReference type="Proteomes" id="UP001234202">
    <property type="component" value="Unassembled WGS sequence"/>
</dbReference>
<reference evidence="1" key="1">
    <citation type="submission" date="2023-04" db="EMBL/GenBank/DDBJ databases">
        <title>Draft Genome sequencing of Naganishia species isolated from polar environments using Oxford Nanopore Technology.</title>
        <authorList>
            <person name="Leo P."/>
            <person name="Venkateswaran K."/>
        </authorList>
    </citation>
    <scope>NUCLEOTIDE SEQUENCE</scope>
    <source>
        <strain evidence="1">DBVPG 5303</strain>
    </source>
</reference>
<evidence type="ECO:0000313" key="1">
    <source>
        <dbReference type="EMBL" id="KAJ9116273.1"/>
    </source>
</evidence>
<keyword evidence="2" id="KW-1185">Reference proteome</keyword>
<organism evidence="1 2">
    <name type="scientific">Naganishia onofrii</name>
    <dbReference type="NCBI Taxonomy" id="1851511"/>
    <lineage>
        <taxon>Eukaryota</taxon>
        <taxon>Fungi</taxon>
        <taxon>Dikarya</taxon>
        <taxon>Basidiomycota</taxon>
        <taxon>Agaricomycotina</taxon>
        <taxon>Tremellomycetes</taxon>
        <taxon>Filobasidiales</taxon>
        <taxon>Filobasidiaceae</taxon>
        <taxon>Naganishia</taxon>
    </lineage>
</organism>
<protein>
    <submittedName>
        <fullName evidence="1">Uncharacterized protein</fullName>
    </submittedName>
</protein>
<proteinExistence type="predicted"/>